<keyword evidence="1" id="KW-0472">Membrane</keyword>
<organism evidence="2 3">
    <name type="scientific">Aporhodopirellula aestuarii</name>
    <dbReference type="NCBI Taxonomy" id="2950107"/>
    <lineage>
        <taxon>Bacteria</taxon>
        <taxon>Pseudomonadati</taxon>
        <taxon>Planctomycetota</taxon>
        <taxon>Planctomycetia</taxon>
        <taxon>Pirellulales</taxon>
        <taxon>Pirellulaceae</taxon>
        <taxon>Aporhodopirellula</taxon>
    </lineage>
</organism>
<sequence>TNGTYPKNEHPNRMMNVFYISGTIFFCVSIGMLMGIYSALRQIETHLSVIAGTNNGPSSESSDADG</sequence>
<dbReference type="EMBL" id="JAMQBK010000121">
    <property type="protein sequence ID" value="MCM2375035.1"/>
    <property type="molecule type" value="Genomic_DNA"/>
</dbReference>
<reference evidence="2 3" key="1">
    <citation type="journal article" date="2022" name="Syst. Appl. Microbiol.">
        <title>Rhodopirellula aestuarii sp. nov., a novel member of the genus Rhodopirellula isolated from brackish sediments collected in the Tagus River estuary, Portugal.</title>
        <authorList>
            <person name="Vitorino I.R."/>
            <person name="Klimek D."/>
            <person name="Calusinska M."/>
            <person name="Lobo-da-Cunha A."/>
            <person name="Vasconcelos V."/>
            <person name="Lage O.M."/>
        </authorList>
    </citation>
    <scope>NUCLEOTIDE SEQUENCE [LARGE SCALE GENOMIC DNA]</scope>
    <source>
        <strain evidence="2 3">ICT_H3.1</strain>
    </source>
</reference>
<dbReference type="Proteomes" id="UP001202961">
    <property type="component" value="Unassembled WGS sequence"/>
</dbReference>
<keyword evidence="3" id="KW-1185">Reference proteome</keyword>
<evidence type="ECO:0000313" key="3">
    <source>
        <dbReference type="Proteomes" id="UP001202961"/>
    </source>
</evidence>
<feature type="transmembrane region" description="Helical" evidence="1">
    <location>
        <begin position="17"/>
        <end position="40"/>
    </location>
</feature>
<proteinExistence type="predicted"/>
<feature type="non-terminal residue" evidence="2">
    <location>
        <position position="1"/>
    </location>
</feature>
<keyword evidence="1" id="KW-0812">Transmembrane</keyword>
<name>A0ABT0UE94_9BACT</name>
<protein>
    <submittedName>
        <fullName evidence="2">Uncharacterized protein</fullName>
    </submittedName>
</protein>
<gene>
    <name evidence="2" type="ORF">NB063_30810</name>
</gene>
<accession>A0ABT0UE94</accession>
<evidence type="ECO:0000256" key="1">
    <source>
        <dbReference type="SAM" id="Phobius"/>
    </source>
</evidence>
<comment type="caution">
    <text evidence="2">The sequence shown here is derived from an EMBL/GenBank/DDBJ whole genome shotgun (WGS) entry which is preliminary data.</text>
</comment>
<evidence type="ECO:0000313" key="2">
    <source>
        <dbReference type="EMBL" id="MCM2375035.1"/>
    </source>
</evidence>
<keyword evidence="1" id="KW-1133">Transmembrane helix</keyword>
<dbReference type="RefSeq" id="WP_250933460.1">
    <property type="nucleotide sequence ID" value="NZ_JAMQBK010000121.1"/>
</dbReference>